<reference evidence="1 2" key="1">
    <citation type="journal article" date="2022" name="New Phytol.">
        <title>Ecological generalism drives hyperdiversity of secondary metabolite gene clusters in xylarialean endophytes.</title>
        <authorList>
            <person name="Franco M.E.E."/>
            <person name="Wisecaver J.H."/>
            <person name="Arnold A.E."/>
            <person name="Ju Y.M."/>
            <person name="Slot J.C."/>
            <person name="Ahrendt S."/>
            <person name="Moore L.P."/>
            <person name="Eastman K.E."/>
            <person name="Scott K."/>
            <person name="Konkel Z."/>
            <person name="Mondo S.J."/>
            <person name="Kuo A."/>
            <person name="Hayes R.D."/>
            <person name="Haridas S."/>
            <person name="Andreopoulos B."/>
            <person name="Riley R."/>
            <person name="LaButti K."/>
            <person name="Pangilinan J."/>
            <person name="Lipzen A."/>
            <person name="Amirebrahimi M."/>
            <person name="Yan J."/>
            <person name="Adam C."/>
            <person name="Keymanesh K."/>
            <person name="Ng V."/>
            <person name="Louie K."/>
            <person name="Northen T."/>
            <person name="Drula E."/>
            <person name="Henrissat B."/>
            <person name="Hsieh H.M."/>
            <person name="Youens-Clark K."/>
            <person name="Lutzoni F."/>
            <person name="Miadlikowska J."/>
            <person name="Eastwood D.C."/>
            <person name="Hamelin R.C."/>
            <person name="Grigoriev I.V."/>
            <person name="U'Ren J.M."/>
        </authorList>
    </citation>
    <scope>NUCLEOTIDE SEQUENCE [LARGE SCALE GENOMIC DNA]</scope>
    <source>
        <strain evidence="1 2">CBS 119005</strain>
    </source>
</reference>
<name>A0ACB9YRL5_9PEZI</name>
<gene>
    <name evidence="1" type="ORF">F4820DRAFT_431773</name>
</gene>
<comment type="caution">
    <text evidence="1">The sequence shown here is derived from an EMBL/GenBank/DDBJ whole genome shotgun (WGS) entry which is preliminary data.</text>
</comment>
<sequence>MPPSQTVMSVKSDIELRVTTPTHGDHTERTFRTIGGSTKDDEQLQRLGKRPLLNRGFGFMSILGFSCSALLSWEGILVTSISGLLNGGPAGVIWGFLINWAGTISVYTALGELASMAPTAGGQYHWVALMAPRSCSSFLAYMTAWMTTLAWQALAVSVGYIIATMLQGIIVLTNPTYVPENWHTVLIIWLAGLFAVLVNSTTSRAIAKFEGFILILHLAGFFGVLVPMVYFAPHNDPAEVFTTFLNTGGWSTQGLSFFVGFPAIAGSLLGADCAVHMSEEIQHAAVVVPRALLFTIIINGTLAFAMAIALMFCLVDLEGALGAAETMYYPFLQIFYASVKSITGACVMACIVFVMAVFSSVGVYASASRMLWSFSRDRGLPFDGYLVKLTRRALPVNAIVTTLAITVLLSLIVLGSAIALNALLSLAIAALFSSYLLVCGLLLWRRTTGAFQPHYNASEVISPGNLAWGPWKLPEPLGVFNNVIACLYSILLLFWSFWPQTTPTTPENANWSVLVWGAVVIFSIVWYVVRAKKYFKGPIKEV</sequence>
<keyword evidence="2" id="KW-1185">Reference proteome</keyword>
<proteinExistence type="predicted"/>
<accession>A0ACB9YRL5</accession>
<evidence type="ECO:0000313" key="1">
    <source>
        <dbReference type="EMBL" id="KAI4861998.1"/>
    </source>
</evidence>
<dbReference type="Proteomes" id="UP001497700">
    <property type="component" value="Unassembled WGS sequence"/>
</dbReference>
<dbReference type="EMBL" id="MU393536">
    <property type="protein sequence ID" value="KAI4861998.1"/>
    <property type="molecule type" value="Genomic_DNA"/>
</dbReference>
<organism evidence="1 2">
    <name type="scientific">Hypoxylon rubiginosum</name>
    <dbReference type="NCBI Taxonomy" id="110542"/>
    <lineage>
        <taxon>Eukaryota</taxon>
        <taxon>Fungi</taxon>
        <taxon>Dikarya</taxon>
        <taxon>Ascomycota</taxon>
        <taxon>Pezizomycotina</taxon>
        <taxon>Sordariomycetes</taxon>
        <taxon>Xylariomycetidae</taxon>
        <taxon>Xylariales</taxon>
        <taxon>Hypoxylaceae</taxon>
        <taxon>Hypoxylon</taxon>
    </lineage>
</organism>
<evidence type="ECO:0000313" key="2">
    <source>
        <dbReference type="Proteomes" id="UP001497700"/>
    </source>
</evidence>
<protein>
    <submittedName>
        <fullName evidence="1">GABA transporter</fullName>
    </submittedName>
</protein>